<evidence type="ECO:0000313" key="2">
    <source>
        <dbReference type="Proteomes" id="UP001061958"/>
    </source>
</evidence>
<name>A0A9C7UUA4_9RHOD</name>
<gene>
    <name evidence="1" type="ORF">GpartN1_g7146.t1</name>
</gene>
<comment type="caution">
    <text evidence="1">The sequence shown here is derived from an EMBL/GenBank/DDBJ whole genome shotgun (WGS) entry which is preliminary data.</text>
</comment>
<proteinExistence type="predicted"/>
<reference evidence="1" key="2">
    <citation type="submission" date="2022-01" db="EMBL/GenBank/DDBJ databases">
        <authorList>
            <person name="Hirooka S."/>
            <person name="Miyagishima S.Y."/>
        </authorList>
    </citation>
    <scope>NUCLEOTIDE SEQUENCE</scope>
    <source>
        <strain evidence="1">NBRC 102759</strain>
    </source>
</reference>
<dbReference type="AlphaFoldDB" id="A0A9C7UUA4"/>
<dbReference type="EMBL" id="BQMJ01000068">
    <property type="protein sequence ID" value="GJQ15355.1"/>
    <property type="molecule type" value="Genomic_DNA"/>
</dbReference>
<organism evidence="1 2">
    <name type="scientific">Galdieria partita</name>
    <dbReference type="NCBI Taxonomy" id="83374"/>
    <lineage>
        <taxon>Eukaryota</taxon>
        <taxon>Rhodophyta</taxon>
        <taxon>Bangiophyceae</taxon>
        <taxon>Galdieriales</taxon>
        <taxon>Galdieriaceae</taxon>
        <taxon>Galdieria</taxon>
    </lineage>
</organism>
<accession>A0A9C7UUA4</accession>
<reference evidence="1" key="1">
    <citation type="journal article" date="2022" name="Proc. Natl. Acad. Sci. U.S.A.">
        <title>Life cycle and functional genomics of the unicellular red alga Galdieria for elucidating algal and plant evolution and industrial use.</title>
        <authorList>
            <person name="Hirooka S."/>
            <person name="Itabashi T."/>
            <person name="Ichinose T.M."/>
            <person name="Onuma R."/>
            <person name="Fujiwara T."/>
            <person name="Yamashita S."/>
            <person name="Jong L.W."/>
            <person name="Tomita R."/>
            <person name="Iwane A.H."/>
            <person name="Miyagishima S.Y."/>
        </authorList>
    </citation>
    <scope>NUCLEOTIDE SEQUENCE</scope>
    <source>
        <strain evidence="1">NBRC 102759</strain>
    </source>
</reference>
<dbReference type="Proteomes" id="UP001061958">
    <property type="component" value="Unassembled WGS sequence"/>
</dbReference>
<protein>
    <submittedName>
        <fullName evidence="1">Uncharacterized protein</fullName>
    </submittedName>
</protein>
<sequence>MWRLVRVGMQVVEPLKNPRNYYFQRGLSNKFSSLTRDTTSSRKLVPLITEIPDPRLFPSIRRSSASFWERTKQLFENYWTKVEFYRDLFASPRAKLALRKFGFFIAGFNGMFVYMSLEYGNWDFVYDLDATYADIDHVVDLIWDPTAVEYYMALRKTLNEMENGVDWLLFAAHFEKTGDTNIAYEAKAMAYLVEGGKLEEFGNLVEKSPVPQRPQ</sequence>
<keyword evidence="2" id="KW-1185">Reference proteome</keyword>
<evidence type="ECO:0000313" key="1">
    <source>
        <dbReference type="EMBL" id="GJQ15355.1"/>
    </source>
</evidence>
<dbReference type="OrthoDB" id="10283692at2759"/>